<feature type="domain" description="Glycosyltransferase 2-like" evidence="1">
    <location>
        <begin position="7"/>
        <end position="124"/>
    </location>
</feature>
<proteinExistence type="predicted"/>
<dbReference type="EMBL" id="BAAADG010000001">
    <property type="protein sequence ID" value="GAA0213597.1"/>
    <property type="molecule type" value="Genomic_DNA"/>
</dbReference>
<gene>
    <name evidence="2" type="ORF">GCM10008964_01310</name>
</gene>
<evidence type="ECO:0000313" key="3">
    <source>
        <dbReference type="Proteomes" id="UP001501476"/>
    </source>
</evidence>
<dbReference type="SUPFAM" id="SSF53448">
    <property type="entry name" value="Nucleotide-diphospho-sugar transferases"/>
    <property type="match status" value="1"/>
</dbReference>
<accession>A0ABP3CRQ6</accession>
<dbReference type="Pfam" id="PF00535">
    <property type="entry name" value="Glycos_transf_2"/>
    <property type="match status" value="1"/>
</dbReference>
<evidence type="ECO:0000259" key="1">
    <source>
        <dbReference type="Pfam" id="PF00535"/>
    </source>
</evidence>
<dbReference type="InterPro" id="IPR001173">
    <property type="entry name" value="Glyco_trans_2-like"/>
</dbReference>
<keyword evidence="3" id="KW-1185">Reference proteome</keyword>
<organism evidence="2 3">
    <name type="scientific">Methylophaga marina</name>
    <dbReference type="NCBI Taxonomy" id="45495"/>
    <lineage>
        <taxon>Bacteria</taxon>
        <taxon>Pseudomonadati</taxon>
        <taxon>Pseudomonadota</taxon>
        <taxon>Gammaproteobacteria</taxon>
        <taxon>Thiotrichales</taxon>
        <taxon>Piscirickettsiaceae</taxon>
        <taxon>Methylophaga</taxon>
    </lineage>
</organism>
<dbReference type="RefSeq" id="WP_343749479.1">
    <property type="nucleotide sequence ID" value="NZ_BAAADG010000001.1"/>
</dbReference>
<reference evidence="3" key="1">
    <citation type="journal article" date="2019" name="Int. J. Syst. Evol. Microbiol.">
        <title>The Global Catalogue of Microorganisms (GCM) 10K type strain sequencing project: providing services to taxonomists for standard genome sequencing and annotation.</title>
        <authorList>
            <consortium name="The Broad Institute Genomics Platform"/>
            <consortium name="The Broad Institute Genome Sequencing Center for Infectious Disease"/>
            <person name="Wu L."/>
            <person name="Ma J."/>
        </authorList>
    </citation>
    <scope>NUCLEOTIDE SEQUENCE [LARGE SCALE GENOMIC DNA]</scope>
    <source>
        <strain evidence="3">JCM 6886</strain>
    </source>
</reference>
<dbReference type="Gene3D" id="3.90.550.10">
    <property type="entry name" value="Spore Coat Polysaccharide Biosynthesis Protein SpsA, Chain A"/>
    <property type="match status" value="1"/>
</dbReference>
<protein>
    <submittedName>
        <fullName evidence="2">Glycosyltransferase</fullName>
    </submittedName>
</protein>
<comment type="caution">
    <text evidence="2">The sequence shown here is derived from an EMBL/GenBank/DDBJ whole genome shotgun (WGS) entry which is preliminary data.</text>
</comment>
<dbReference type="InterPro" id="IPR029044">
    <property type="entry name" value="Nucleotide-diphossugar_trans"/>
</dbReference>
<sequence>MKKLAPIILFVYNRPIHTKHTVQALQKNTLASQSEIFIYSDGAKNDNQRELVNAVRKYLKEIEGFKKITVIERHANLGLANSIIDGVTKIVNEFGKVIVLEDDLVTSPYFLSYMNDGLSLYENDENVASIHGYVYPIDRLPETFFIKGADCWGWATWKRAWNIFEPDGKVLLEKLTSRGLQNEADFNGSYQYTKMLEDQIIGKNNSWAIRWYMSAFLEDMLTLYPGKSFVENIGNDGSGTHSEETKVFSAIPNACFTELTKINVVENSHCRTRIEEFFLSMKRNIFYRIYNKIIRVFK</sequence>
<name>A0ABP3CRQ6_9GAMM</name>
<dbReference type="Proteomes" id="UP001501476">
    <property type="component" value="Unassembled WGS sequence"/>
</dbReference>
<evidence type="ECO:0000313" key="2">
    <source>
        <dbReference type="EMBL" id="GAA0213597.1"/>
    </source>
</evidence>